<dbReference type="EMBL" id="CP119964">
    <property type="protein sequence ID" value="WFD40661.1"/>
    <property type="molecule type" value="Genomic_DNA"/>
</dbReference>
<dbReference type="PROSITE" id="PS51352">
    <property type="entry name" value="THIOREDOXIN_2"/>
    <property type="match status" value="1"/>
</dbReference>
<dbReference type="InterPro" id="IPR033658">
    <property type="entry name" value="GRX_PICOT-like"/>
</dbReference>
<evidence type="ECO:0000256" key="5">
    <source>
        <dbReference type="ARBA" id="ARBA00055846"/>
    </source>
</evidence>
<dbReference type="AlphaFoldDB" id="A0AAF0F6G0"/>
<dbReference type="PANTHER" id="PTHR10293:SF73">
    <property type="entry name" value="GLUTAREDOXIN-3"/>
    <property type="match status" value="1"/>
</dbReference>
<dbReference type="GO" id="GO:0046872">
    <property type="term" value="F:metal ion binding"/>
    <property type="evidence" value="ECO:0007669"/>
    <property type="project" value="UniProtKB-KW"/>
</dbReference>
<dbReference type="GO" id="GO:0005829">
    <property type="term" value="C:cytosol"/>
    <property type="evidence" value="ECO:0007669"/>
    <property type="project" value="TreeGrafter"/>
</dbReference>
<sequence length="268" mass="29315">MSASETPANVATISSPDMFMQIMQQDLDRVTLLNFWAPWAQPCEQMNKAVVDFASRYPQVLFMNIEAEEQPDVAESFDVEAVPTVVLLRGHTLLGKISGANVPAVLDALAAHANAGAVRADGLSQSNAPPQAAPSSYQAAGGVRTAAGPEDALLHELPAGVDVDHESPQDTERRCHELMNRSKVMLFMKGHPNMPRCGFSQKTVALLREQNIDFDHYDILSDENVRQTLKKINEWPTFPQIIVNGELIGGLDIVKEQIATGEFAELLQ</sequence>
<gene>
    <name evidence="8" type="primary">GRX3</name>
    <name evidence="8" type="ORF">MJAP1_003649</name>
</gene>
<feature type="region of interest" description="Disordered" evidence="6">
    <location>
        <begin position="121"/>
        <end position="144"/>
    </location>
</feature>
<evidence type="ECO:0000256" key="6">
    <source>
        <dbReference type="SAM" id="MobiDB-lite"/>
    </source>
</evidence>
<evidence type="ECO:0000256" key="3">
    <source>
        <dbReference type="ARBA" id="ARBA00023004"/>
    </source>
</evidence>
<accession>A0AAF0F6G0</accession>
<feature type="compositionally biased region" description="Low complexity" evidence="6">
    <location>
        <begin position="121"/>
        <end position="140"/>
    </location>
</feature>
<dbReference type="InterPro" id="IPR002109">
    <property type="entry name" value="Glutaredoxin"/>
</dbReference>
<keyword evidence="4" id="KW-0411">Iron-sulfur</keyword>
<dbReference type="Pfam" id="PF00085">
    <property type="entry name" value="Thioredoxin"/>
    <property type="match status" value="1"/>
</dbReference>
<dbReference type="Gene3D" id="3.40.30.10">
    <property type="entry name" value="Glutaredoxin"/>
    <property type="match status" value="2"/>
</dbReference>
<dbReference type="RefSeq" id="XP_060123558.1">
    <property type="nucleotide sequence ID" value="XM_060267575.1"/>
</dbReference>
<comment type="similarity">
    <text evidence="1">Belongs to the glutaredoxin family. Monothiol subfamily.</text>
</comment>
<dbReference type="SUPFAM" id="SSF52833">
    <property type="entry name" value="Thioredoxin-like"/>
    <property type="match status" value="2"/>
</dbReference>
<dbReference type="GeneID" id="85227300"/>
<dbReference type="CDD" id="cd02984">
    <property type="entry name" value="TRX_PICOT"/>
    <property type="match status" value="1"/>
</dbReference>
<evidence type="ECO:0000313" key="9">
    <source>
        <dbReference type="Proteomes" id="UP001217754"/>
    </source>
</evidence>
<keyword evidence="3" id="KW-0408">Iron</keyword>
<dbReference type="GO" id="GO:0015036">
    <property type="term" value="F:disulfide oxidoreductase activity"/>
    <property type="evidence" value="ECO:0007669"/>
    <property type="project" value="UniProtKB-ARBA"/>
</dbReference>
<dbReference type="FunFam" id="3.40.30.10:FF:000092">
    <property type="entry name" value="Monothiol glutaredoxin"/>
    <property type="match status" value="1"/>
</dbReference>
<dbReference type="GO" id="GO:0006879">
    <property type="term" value="P:intracellular iron ion homeostasis"/>
    <property type="evidence" value="ECO:0007669"/>
    <property type="project" value="TreeGrafter"/>
</dbReference>
<name>A0AAF0F6G0_9BASI</name>
<evidence type="ECO:0000256" key="4">
    <source>
        <dbReference type="ARBA" id="ARBA00023014"/>
    </source>
</evidence>
<dbReference type="PANTHER" id="PTHR10293">
    <property type="entry name" value="GLUTAREDOXIN FAMILY MEMBER"/>
    <property type="match status" value="1"/>
</dbReference>
<dbReference type="Pfam" id="PF00462">
    <property type="entry name" value="Glutaredoxin"/>
    <property type="match status" value="1"/>
</dbReference>
<keyword evidence="9" id="KW-1185">Reference proteome</keyword>
<dbReference type="CDD" id="cd03028">
    <property type="entry name" value="GRX_PICOT_like"/>
    <property type="match status" value="1"/>
</dbReference>
<dbReference type="InterPro" id="IPR036249">
    <property type="entry name" value="Thioredoxin-like_sf"/>
</dbReference>
<protein>
    <submittedName>
        <fullName evidence="8">Glutaredoxin</fullName>
    </submittedName>
</protein>
<comment type="function">
    <text evidence="5">Monothiol glutaredoxin involved in the biogenesis of iron-sulfur clusters. Binds one iron-sulfur cluster per dimer. The iron-sulfur cluster is bound between subunits, and is complexed by a bound glutathione and a cysteine residue from each subunit.</text>
</comment>
<keyword evidence="2" id="KW-0479">Metal-binding</keyword>
<proteinExistence type="inferred from homology"/>
<dbReference type="PROSITE" id="PS51354">
    <property type="entry name" value="GLUTAREDOXIN_2"/>
    <property type="match status" value="1"/>
</dbReference>
<evidence type="ECO:0000313" key="8">
    <source>
        <dbReference type="EMBL" id="WFD40661.1"/>
    </source>
</evidence>
<evidence type="ECO:0000256" key="1">
    <source>
        <dbReference type="ARBA" id="ARBA00009630"/>
    </source>
</evidence>
<reference evidence="8" key="1">
    <citation type="submission" date="2023-03" db="EMBL/GenBank/DDBJ databases">
        <title>Mating type loci evolution in Malassezia.</title>
        <authorList>
            <person name="Coelho M.A."/>
        </authorList>
    </citation>
    <scope>NUCLEOTIDE SEQUENCE</scope>
    <source>
        <strain evidence="8">CBS 9431</strain>
    </source>
</reference>
<dbReference type="Proteomes" id="UP001217754">
    <property type="component" value="Chromosome 7"/>
</dbReference>
<dbReference type="InterPro" id="IPR013766">
    <property type="entry name" value="Thioredoxin_domain"/>
</dbReference>
<evidence type="ECO:0000256" key="2">
    <source>
        <dbReference type="ARBA" id="ARBA00022723"/>
    </source>
</evidence>
<dbReference type="InterPro" id="IPR004480">
    <property type="entry name" value="Monothiol_GRX-rel"/>
</dbReference>
<dbReference type="GO" id="GO:0051537">
    <property type="term" value="F:2 iron, 2 sulfur cluster binding"/>
    <property type="evidence" value="ECO:0007669"/>
    <property type="project" value="TreeGrafter"/>
</dbReference>
<dbReference type="GO" id="GO:0005634">
    <property type="term" value="C:nucleus"/>
    <property type="evidence" value="ECO:0007669"/>
    <property type="project" value="TreeGrafter"/>
</dbReference>
<feature type="domain" description="Thioredoxin" evidence="7">
    <location>
        <begin position="1"/>
        <end position="114"/>
    </location>
</feature>
<organism evidence="8 9">
    <name type="scientific">Malassezia japonica</name>
    <dbReference type="NCBI Taxonomy" id="223818"/>
    <lineage>
        <taxon>Eukaryota</taxon>
        <taxon>Fungi</taxon>
        <taxon>Dikarya</taxon>
        <taxon>Basidiomycota</taxon>
        <taxon>Ustilaginomycotina</taxon>
        <taxon>Malasseziomycetes</taxon>
        <taxon>Malasseziales</taxon>
        <taxon>Malasseziaceae</taxon>
        <taxon>Malassezia</taxon>
    </lineage>
</organism>
<dbReference type="FunFam" id="3.40.30.10:FF:000012">
    <property type="entry name" value="Monothiol glutaredoxin"/>
    <property type="match status" value="1"/>
</dbReference>
<evidence type="ECO:0000259" key="7">
    <source>
        <dbReference type="PROSITE" id="PS51352"/>
    </source>
</evidence>